<evidence type="ECO:0000313" key="2">
    <source>
        <dbReference type="Proteomes" id="UP000826014"/>
    </source>
</evidence>
<dbReference type="EMBL" id="CP075587">
    <property type="protein sequence ID" value="QYF47941.1"/>
    <property type="molecule type" value="Genomic_DNA"/>
</dbReference>
<keyword evidence="2" id="KW-1185">Reference proteome</keyword>
<dbReference type="Proteomes" id="UP000826014">
    <property type="component" value="Chromosome"/>
</dbReference>
<evidence type="ECO:0000313" key="1">
    <source>
        <dbReference type="EMBL" id="QYF47941.1"/>
    </source>
</evidence>
<gene>
    <name evidence="1" type="ORF">RHABOEDO_000007</name>
</gene>
<protein>
    <recommendedName>
        <fullName evidence="3">Transposase IS111A/IS1328/IS1533 N-terminal domain-containing protein</fullName>
    </recommendedName>
</protein>
<accession>A0ABX8UZ94</accession>
<organism evidence="1 2">
    <name type="scientific">Candidatus Rhabdochlamydia oedothoracis</name>
    <dbReference type="NCBI Taxonomy" id="2720720"/>
    <lineage>
        <taxon>Bacteria</taxon>
        <taxon>Pseudomonadati</taxon>
        <taxon>Chlamydiota</taxon>
        <taxon>Chlamydiia</taxon>
        <taxon>Parachlamydiales</taxon>
        <taxon>Candidatus Rhabdochlamydiaceae</taxon>
        <taxon>Candidatus Rhabdochlamydia</taxon>
    </lineage>
</organism>
<name>A0ABX8UZ94_9BACT</name>
<proteinExistence type="predicted"/>
<sequence length="68" mass="8010">MKHYIGLDVSMKRTFICVLNEQGKTDKNDVRGIAEALQSEEKSILYLLWNFVHFKKWLPVAYVTHRLS</sequence>
<evidence type="ECO:0008006" key="3">
    <source>
        <dbReference type="Google" id="ProtNLM"/>
    </source>
</evidence>
<reference evidence="1 2" key="1">
    <citation type="journal article" date="2022" name="bioRxiv">
        <title>Ecology and evolution of chlamydial symbionts of arthropods.</title>
        <authorList>
            <person name="Halter T."/>
            <person name="Koestlbacher S."/>
            <person name="Collingro A."/>
            <person name="Sixt B.S."/>
            <person name="Toenshoff E.R."/>
            <person name="Hendrickx F."/>
            <person name="Kostanjsek R."/>
            <person name="Horn M."/>
        </authorList>
    </citation>
    <scope>NUCLEOTIDE SEQUENCE [LARGE SCALE GENOMIC DNA]</scope>
    <source>
        <strain evidence="1">W744xW776</strain>
    </source>
</reference>